<dbReference type="EMBL" id="JAVDYF010000001">
    <property type="protein sequence ID" value="MDR7354189.1"/>
    <property type="molecule type" value="Genomic_DNA"/>
</dbReference>
<name>A0ABU2B6E0_9CORY</name>
<dbReference type="InterPro" id="IPR029455">
    <property type="entry name" value="GHL15"/>
</dbReference>
<protein>
    <submittedName>
        <fullName evidence="1">Uncharacterized protein</fullName>
    </submittedName>
</protein>
<gene>
    <name evidence="1" type="ORF">J2S37_000727</name>
</gene>
<dbReference type="Proteomes" id="UP001183619">
    <property type="component" value="Unassembled WGS sequence"/>
</dbReference>
<accession>A0ABU2B6E0</accession>
<organism evidence="1 2">
    <name type="scientific">Corynebacterium felinum</name>
    <dbReference type="NCBI Taxonomy" id="131318"/>
    <lineage>
        <taxon>Bacteria</taxon>
        <taxon>Bacillati</taxon>
        <taxon>Actinomycetota</taxon>
        <taxon>Actinomycetes</taxon>
        <taxon>Mycobacteriales</taxon>
        <taxon>Corynebacteriaceae</taxon>
        <taxon>Corynebacterium</taxon>
    </lineage>
</organism>
<dbReference type="RefSeq" id="WP_277104425.1">
    <property type="nucleotide sequence ID" value="NZ_BAAAJS010000006.1"/>
</dbReference>
<keyword evidence="2" id="KW-1185">Reference proteome</keyword>
<evidence type="ECO:0000313" key="2">
    <source>
        <dbReference type="Proteomes" id="UP001183619"/>
    </source>
</evidence>
<evidence type="ECO:0000313" key="1">
    <source>
        <dbReference type="EMBL" id="MDR7354189.1"/>
    </source>
</evidence>
<sequence>MAAISVSKSSRTHATQRPRPRLAWVRYGYPISPRQLRAAAGKFRVAILQPWEVAAAQQLKEANPHTVVLAYKCLSSVRTYEPGPVYSSGISPQDATALNTCATDEQWAGYAEHVQQKVWEKKYQDAWVRAVVGEIAAGPFDGVMADNDVFGDYYGHGLDMGMVRSGLDTLVHTAGAKLNEQGKLLVPNIAESRCEPERWLRHSRFGGGFEECWLGWGNAGDGWLDVECCLDQMEQMDCDGLIIARVPAKPWSRRRYVEFALAAAWVFFPTRDIAVTATAHDDYSCLPLYADLDLGLPVGGIKREGNVFYRDFTHGQAAVNLGATRQKGLMRRSGQLRITRR</sequence>
<comment type="caution">
    <text evidence="1">The sequence shown here is derived from an EMBL/GenBank/DDBJ whole genome shotgun (WGS) entry which is preliminary data.</text>
</comment>
<dbReference type="Pfam" id="PF14885">
    <property type="entry name" value="GHL15"/>
    <property type="match status" value="1"/>
</dbReference>
<proteinExistence type="predicted"/>
<reference evidence="1 2" key="1">
    <citation type="submission" date="2023-07" db="EMBL/GenBank/DDBJ databases">
        <title>Sequencing the genomes of 1000 actinobacteria strains.</title>
        <authorList>
            <person name="Klenk H.-P."/>
        </authorList>
    </citation>
    <scope>NUCLEOTIDE SEQUENCE [LARGE SCALE GENOMIC DNA]</scope>
    <source>
        <strain evidence="1 2">DSM 44508</strain>
    </source>
</reference>